<dbReference type="Proteomes" id="UP000188268">
    <property type="component" value="Unassembled WGS sequence"/>
</dbReference>
<feature type="compositionally biased region" description="Polar residues" evidence="1">
    <location>
        <begin position="7"/>
        <end position="54"/>
    </location>
</feature>
<sequence length="164" mass="18653">MDRGQKKTTTSSRVLGYQSSRGFQPQSNPRLQPLSNPRLQRQASIGSQSQQSVELQDEPSVSSQSQRGRYGRSYVQWNREINMAYESGLLWDNEKKIVLFTSDTLHIWENYLKVCYFVCYLCNTGQHAENFEDAIDSMAAEAEDEMNSPPTQIPAQQDSTESSS</sequence>
<proteinExistence type="predicted"/>
<dbReference type="Gramene" id="OMO84766">
    <property type="protein sequence ID" value="OMO84766"/>
    <property type="gene ID" value="CCACVL1_10669"/>
</dbReference>
<reference evidence="2 3" key="1">
    <citation type="submission" date="2013-09" db="EMBL/GenBank/DDBJ databases">
        <title>Corchorus capsularis genome sequencing.</title>
        <authorList>
            <person name="Alam M."/>
            <person name="Haque M.S."/>
            <person name="Islam M.S."/>
            <person name="Emdad E.M."/>
            <person name="Islam M.M."/>
            <person name="Ahmed B."/>
            <person name="Halim A."/>
            <person name="Hossen Q.M.M."/>
            <person name="Hossain M.Z."/>
            <person name="Ahmed R."/>
            <person name="Khan M.M."/>
            <person name="Islam R."/>
            <person name="Rashid M.M."/>
            <person name="Khan S.A."/>
            <person name="Rahman M.S."/>
            <person name="Alam M."/>
        </authorList>
    </citation>
    <scope>NUCLEOTIDE SEQUENCE [LARGE SCALE GENOMIC DNA]</scope>
    <source>
        <strain evidence="3">cv. CVL-1</strain>
        <tissue evidence="2">Whole seedling</tissue>
    </source>
</reference>
<accession>A0A1R3IQC0</accession>
<evidence type="ECO:0000313" key="2">
    <source>
        <dbReference type="EMBL" id="OMO84766.1"/>
    </source>
</evidence>
<comment type="caution">
    <text evidence="2">The sequence shown here is derived from an EMBL/GenBank/DDBJ whole genome shotgun (WGS) entry which is preliminary data.</text>
</comment>
<feature type="region of interest" description="Disordered" evidence="1">
    <location>
        <begin position="1"/>
        <end position="70"/>
    </location>
</feature>
<name>A0A1R3IQC0_COCAP</name>
<gene>
    <name evidence="2" type="ORF">CCACVL1_10669</name>
</gene>
<evidence type="ECO:0000313" key="3">
    <source>
        <dbReference type="Proteomes" id="UP000188268"/>
    </source>
</evidence>
<dbReference type="AlphaFoldDB" id="A0A1R3IQC0"/>
<feature type="compositionally biased region" description="Polar residues" evidence="1">
    <location>
        <begin position="148"/>
        <end position="164"/>
    </location>
</feature>
<protein>
    <submittedName>
        <fullName evidence="2">Uncharacterized protein</fullName>
    </submittedName>
</protein>
<keyword evidence="3" id="KW-1185">Reference proteome</keyword>
<dbReference type="EMBL" id="AWWV01009682">
    <property type="protein sequence ID" value="OMO84766.1"/>
    <property type="molecule type" value="Genomic_DNA"/>
</dbReference>
<evidence type="ECO:0000256" key="1">
    <source>
        <dbReference type="SAM" id="MobiDB-lite"/>
    </source>
</evidence>
<organism evidence="2 3">
    <name type="scientific">Corchorus capsularis</name>
    <name type="common">Jute</name>
    <dbReference type="NCBI Taxonomy" id="210143"/>
    <lineage>
        <taxon>Eukaryota</taxon>
        <taxon>Viridiplantae</taxon>
        <taxon>Streptophyta</taxon>
        <taxon>Embryophyta</taxon>
        <taxon>Tracheophyta</taxon>
        <taxon>Spermatophyta</taxon>
        <taxon>Magnoliopsida</taxon>
        <taxon>eudicotyledons</taxon>
        <taxon>Gunneridae</taxon>
        <taxon>Pentapetalae</taxon>
        <taxon>rosids</taxon>
        <taxon>malvids</taxon>
        <taxon>Malvales</taxon>
        <taxon>Malvaceae</taxon>
        <taxon>Grewioideae</taxon>
        <taxon>Apeibeae</taxon>
        <taxon>Corchorus</taxon>
    </lineage>
</organism>
<feature type="region of interest" description="Disordered" evidence="1">
    <location>
        <begin position="138"/>
        <end position="164"/>
    </location>
</feature>